<reference evidence="1" key="2">
    <citation type="submission" date="2020-09" db="EMBL/GenBank/DDBJ databases">
        <authorList>
            <person name="Sun Q."/>
            <person name="Zhou Y."/>
        </authorList>
    </citation>
    <scope>NUCLEOTIDE SEQUENCE</scope>
    <source>
        <strain evidence="1">CGMCC 1.12751</strain>
    </source>
</reference>
<evidence type="ECO:0000313" key="1">
    <source>
        <dbReference type="EMBL" id="GGG53079.1"/>
    </source>
</evidence>
<dbReference type="RefSeq" id="WP_188465417.1">
    <property type="nucleotide sequence ID" value="NZ_BMFQ01000003.1"/>
</dbReference>
<dbReference type="EMBL" id="BMFQ01000003">
    <property type="protein sequence ID" value="GGG53079.1"/>
    <property type="molecule type" value="Genomic_DNA"/>
</dbReference>
<protein>
    <submittedName>
        <fullName evidence="1">Uncharacterized protein</fullName>
    </submittedName>
</protein>
<dbReference type="SUPFAM" id="SSF53448">
    <property type="entry name" value="Nucleotide-diphospho-sugar transferases"/>
    <property type="match status" value="1"/>
</dbReference>
<name>A0A917GPV1_9FLAO</name>
<keyword evidence="2" id="KW-1185">Reference proteome</keyword>
<dbReference type="Gene3D" id="3.90.550.10">
    <property type="entry name" value="Spore Coat Polysaccharide Biosynthesis Protein SpsA, Chain A"/>
    <property type="match status" value="1"/>
</dbReference>
<sequence length="303" mass="35530">MIHFLYHYFLTKKPAGKENKLKRWLVWQLYKYLKVALVRYYKNRSKEALGTDSDSNVIVSLTSFPARIDIVYLVIKSILNQTVRPNKIVLWLGIEQFPDGVESLPISLLELRPLGLDIEFCEDIKAHKKYYFAFQKYPENLIVTVDDDVIYPKDLLKVLLETHKRYPNSVVANRVRYMKKDGDSYVPYREWKINKVKDAEPSKYIFSTGVGGVLYQPSFFKKSFFDLEGIKKTDCRNDDIWLKAGQIANNIPVVFTNYYYNPLIEIPDSQKESLFSNNVFEADNDRQIIEIFDYFGITEASFE</sequence>
<proteinExistence type="predicted"/>
<accession>A0A917GPV1</accession>
<dbReference type="InterPro" id="IPR029044">
    <property type="entry name" value="Nucleotide-diphossugar_trans"/>
</dbReference>
<dbReference type="Proteomes" id="UP000625976">
    <property type="component" value="Unassembled WGS sequence"/>
</dbReference>
<gene>
    <name evidence="1" type="ORF">GCM10010976_25180</name>
</gene>
<comment type="caution">
    <text evidence="1">The sequence shown here is derived from an EMBL/GenBank/DDBJ whole genome shotgun (WGS) entry which is preliminary data.</text>
</comment>
<evidence type="ECO:0000313" key="2">
    <source>
        <dbReference type="Proteomes" id="UP000625976"/>
    </source>
</evidence>
<organism evidence="1 2">
    <name type="scientific">Bizionia arctica</name>
    <dbReference type="NCBI Taxonomy" id="1495645"/>
    <lineage>
        <taxon>Bacteria</taxon>
        <taxon>Pseudomonadati</taxon>
        <taxon>Bacteroidota</taxon>
        <taxon>Flavobacteriia</taxon>
        <taxon>Flavobacteriales</taxon>
        <taxon>Flavobacteriaceae</taxon>
        <taxon>Bizionia</taxon>
    </lineage>
</organism>
<dbReference type="AlphaFoldDB" id="A0A917GPV1"/>
<reference evidence="1" key="1">
    <citation type="journal article" date="2014" name="Int. J. Syst. Evol. Microbiol.">
        <title>Complete genome sequence of Corynebacterium casei LMG S-19264T (=DSM 44701T), isolated from a smear-ripened cheese.</title>
        <authorList>
            <consortium name="US DOE Joint Genome Institute (JGI-PGF)"/>
            <person name="Walter F."/>
            <person name="Albersmeier A."/>
            <person name="Kalinowski J."/>
            <person name="Ruckert C."/>
        </authorList>
    </citation>
    <scope>NUCLEOTIDE SEQUENCE</scope>
    <source>
        <strain evidence="1">CGMCC 1.12751</strain>
    </source>
</reference>